<evidence type="ECO:0000259" key="1">
    <source>
        <dbReference type="Pfam" id="PF02036"/>
    </source>
</evidence>
<dbReference type="Gene3D" id="3.30.1050.10">
    <property type="entry name" value="SCP2 sterol-binding domain"/>
    <property type="match status" value="1"/>
</dbReference>
<reference evidence="2" key="2">
    <citation type="submission" date="2020-09" db="EMBL/GenBank/DDBJ databases">
        <authorList>
            <person name="Sun Q."/>
            <person name="Ohkuma M."/>
        </authorList>
    </citation>
    <scope>NUCLEOTIDE SEQUENCE</scope>
    <source>
        <strain evidence="2">JCM 10088</strain>
    </source>
</reference>
<evidence type="ECO:0000313" key="3">
    <source>
        <dbReference type="Proteomes" id="UP000610960"/>
    </source>
</evidence>
<dbReference type="AlphaFoldDB" id="A0A830GW75"/>
<dbReference type="RefSeq" id="WP_188596692.1">
    <property type="nucleotide sequence ID" value="NZ_BMNL01000003.1"/>
</dbReference>
<dbReference type="OrthoDB" id="51304at2157"/>
<proteinExistence type="predicted"/>
<dbReference type="Pfam" id="PF02036">
    <property type="entry name" value="SCP2"/>
    <property type="match status" value="1"/>
</dbReference>
<organism evidence="2 3">
    <name type="scientific">Thermocladium modestius</name>
    <dbReference type="NCBI Taxonomy" id="62609"/>
    <lineage>
        <taxon>Archaea</taxon>
        <taxon>Thermoproteota</taxon>
        <taxon>Thermoprotei</taxon>
        <taxon>Thermoproteales</taxon>
        <taxon>Thermoproteaceae</taxon>
        <taxon>Thermocladium</taxon>
    </lineage>
</organism>
<dbReference type="SUPFAM" id="SSF55718">
    <property type="entry name" value="SCP-like"/>
    <property type="match status" value="1"/>
</dbReference>
<comment type="caution">
    <text evidence="2">The sequence shown here is derived from an EMBL/GenBank/DDBJ whole genome shotgun (WGS) entry which is preliminary data.</text>
</comment>
<dbReference type="Proteomes" id="UP000610960">
    <property type="component" value="Unassembled WGS sequence"/>
</dbReference>
<sequence>MVDQKITFPSREWVSRYCSELSASEEYNKAGKGWKDPILFKVEEEAGLSLELSAFVLNLMDGKCLSVEFPVDAAKASAPFTIQATYDNWKKVIEGKINPTQAMLMGQLKVKGNMALLLRYSTAAIAMVKAAQRVPTQFLR</sequence>
<protein>
    <submittedName>
        <fullName evidence="2">Fis family transcriptional regulator</fullName>
    </submittedName>
</protein>
<accession>A0A830GW75</accession>
<keyword evidence="3" id="KW-1185">Reference proteome</keyword>
<dbReference type="InterPro" id="IPR036527">
    <property type="entry name" value="SCP2_sterol-bd_dom_sf"/>
</dbReference>
<dbReference type="InterPro" id="IPR003033">
    <property type="entry name" value="SCP2_sterol-bd_dom"/>
</dbReference>
<reference evidence="2" key="1">
    <citation type="journal article" date="2014" name="Int. J. Syst. Evol. Microbiol.">
        <title>Complete genome sequence of Corynebacterium casei LMG S-19264T (=DSM 44701T), isolated from a smear-ripened cheese.</title>
        <authorList>
            <consortium name="US DOE Joint Genome Institute (JGI-PGF)"/>
            <person name="Walter F."/>
            <person name="Albersmeier A."/>
            <person name="Kalinowski J."/>
            <person name="Ruckert C."/>
        </authorList>
    </citation>
    <scope>NUCLEOTIDE SEQUENCE</scope>
    <source>
        <strain evidence="2">JCM 10088</strain>
    </source>
</reference>
<gene>
    <name evidence="2" type="ORF">GCM10007981_13840</name>
</gene>
<evidence type="ECO:0000313" key="2">
    <source>
        <dbReference type="EMBL" id="GGP21554.1"/>
    </source>
</evidence>
<feature type="domain" description="SCP2" evidence="1">
    <location>
        <begin position="24"/>
        <end position="122"/>
    </location>
</feature>
<dbReference type="EMBL" id="BMNL01000003">
    <property type="protein sequence ID" value="GGP21554.1"/>
    <property type="molecule type" value="Genomic_DNA"/>
</dbReference>
<name>A0A830GW75_9CREN</name>